<dbReference type="HOGENOM" id="CLU_2492850_0_0_9"/>
<feature type="domain" description="PAS fold-3" evidence="1">
    <location>
        <begin position="8"/>
        <end position="75"/>
    </location>
</feature>
<sequence>MFGCSSFEDFIETTGGSFVTLVHPEDRCRVDKDIRDQISGSPEKLDFVNYRIVRKDGSLRRVEEFGHRVHELDGRTPLPSFPFPPL</sequence>
<dbReference type="AlphaFoldDB" id="H1D0X5"/>
<dbReference type="RefSeq" id="WP_008859757.1">
    <property type="nucleotide sequence ID" value="NZ_JH591188.1"/>
</dbReference>
<dbReference type="SUPFAM" id="SSF55785">
    <property type="entry name" value="PYP-like sensor domain (PAS domain)"/>
    <property type="match status" value="1"/>
</dbReference>
<reference evidence="2 3" key="1">
    <citation type="submission" date="2011-11" db="EMBL/GenBank/DDBJ databases">
        <title>The Genome Sequence of Dialister succinatiphilus YIT 11850.</title>
        <authorList>
            <consortium name="The Broad Institute Genome Sequencing Platform"/>
            <person name="Earl A."/>
            <person name="Ward D."/>
            <person name="Feldgarden M."/>
            <person name="Gevers D."/>
            <person name="Morotomi M."/>
            <person name="Young S.K."/>
            <person name="Zeng Q."/>
            <person name="Gargeya S."/>
            <person name="Fitzgerald M."/>
            <person name="Haas B."/>
            <person name="Abouelleil A."/>
            <person name="Alvarado L."/>
            <person name="Arachchi H.M."/>
            <person name="Berlin A."/>
            <person name="Brown A."/>
            <person name="Chapman S.B."/>
            <person name="Dunbar C."/>
            <person name="Gearin G."/>
            <person name="Goldberg J."/>
            <person name="Griggs A."/>
            <person name="Gujja S."/>
            <person name="Heiman D."/>
            <person name="Howarth C."/>
            <person name="Lui A."/>
            <person name="MacDonald P.J.P."/>
            <person name="Montmayeur A."/>
            <person name="Murphy C."/>
            <person name="Neiman D."/>
            <person name="Pearson M."/>
            <person name="Priest M."/>
            <person name="Roberts A."/>
            <person name="Saif S."/>
            <person name="Shea T."/>
            <person name="Sisk P."/>
            <person name="Stolte C."/>
            <person name="Sykes S."/>
            <person name="Wortman J."/>
            <person name="Nusbaum C."/>
            <person name="Birren B."/>
        </authorList>
    </citation>
    <scope>NUCLEOTIDE SEQUENCE [LARGE SCALE GENOMIC DNA]</scope>
    <source>
        <strain evidence="2 3">YIT 11850</strain>
    </source>
</reference>
<name>H1D0X5_9FIRM</name>
<accession>H1D0X5</accession>
<dbReference type="Pfam" id="PF08447">
    <property type="entry name" value="PAS_3"/>
    <property type="match status" value="1"/>
</dbReference>
<organism evidence="2 3">
    <name type="scientific">Dialister succinatiphilus YIT 11850</name>
    <dbReference type="NCBI Taxonomy" id="742743"/>
    <lineage>
        <taxon>Bacteria</taxon>
        <taxon>Bacillati</taxon>
        <taxon>Bacillota</taxon>
        <taxon>Negativicutes</taxon>
        <taxon>Veillonellales</taxon>
        <taxon>Veillonellaceae</taxon>
        <taxon>Dialister</taxon>
    </lineage>
</organism>
<evidence type="ECO:0000259" key="1">
    <source>
        <dbReference type="Pfam" id="PF08447"/>
    </source>
</evidence>
<comment type="caution">
    <text evidence="2">The sequence shown here is derived from an EMBL/GenBank/DDBJ whole genome shotgun (WGS) entry which is preliminary data.</text>
</comment>
<dbReference type="Gene3D" id="3.30.450.20">
    <property type="entry name" value="PAS domain"/>
    <property type="match status" value="1"/>
</dbReference>
<gene>
    <name evidence="2" type="ORF">HMPREF9453_01263</name>
</gene>
<dbReference type="Proteomes" id="UP000003277">
    <property type="component" value="Unassembled WGS sequence"/>
</dbReference>
<dbReference type="EMBL" id="ADLT01000045">
    <property type="protein sequence ID" value="EHO62671.1"/>
    <property type="molecule type" value="Genomic_DNA"/>
</dbReference>
<dbReference type="eggNOG" id="COG2205">
    <property type="taxonomic scope" value="Bacteria"/>
</dbReference>
<protein>
    <recommendedName>
        <fullName evidence="1">PAS fold-3 domain-containing protein</fullName>
    </recommendedName>
</protein>
<evidence type="ECO:0000313" key="2">
    <source>
        <dbReference type="EMBL" id="EHO62671.1"/>
    </source>
</evidence>
<evidence type="ECO:0000313" key="3">
    <source>
        <dbReference type="Proteomes" id="UP000003277"/>
    </source>
</evidence>
<keyword evidence="3" id="KW-1185">Reference proteome</keyword>
<dbReference type="InterPro" id="IPR035965">
    <property type="entry name" value="PAS-like_dom_sf"/>
</dbReference>
<dbReference type="InterPro" id="IPR013655">
    <property type="entry name" value="PAS_fold_3"/>
</dbReference>
<proteinExistence type="predicted"/>